<evidence type="ECO:0000259" key="1">
    <source>
        <dbReference type="PROSITE" id="PS50878"/>
    </source>
</evidence>
<dbReference type="Proteomes" id="UP001196413">
    <property type="component" value="Unassembled WGS sequence"/>
</dbReference>
<accession>A0AAD5MX74</accession>
<dbReference type="SUPFAM" id="SSF56672">
    <property type="entry name" value="DNA/RNA polymerases"/>
    <property type="match status" value="1"/>
</dbReference>
<organism evidence="2 3">
    <name type="scientific">Parelaphostrongylus tenuis</name>
    <name type="common">Meningeal worm</name>
    <dbReference type="NCBI Taxonomy" id="148309"/>
    <lineage>
        <taxon>Eukaryota</taxon>
        <taxon>Metazoa</taxon>
        <taxon>Ecdysozoa</taxon>
        <taxon>Nematoda</taxon>
        <taxon>Chromadorea</taxon>
        <taxon>Rhabditida</taxon>
        <taxon>Rhabditina</taxon>
        <taxon>Rhabditomorpha</taxon>
        <taxon>Strongyloidea</taxon>
        <taxon>Metastrongylidae</taxon>
        <taxon>Parelaphostrongylus</taxon>
    </lineage>
</organism>
<evidence type="ECO:0000313" key="3">
    <source>
        <dbReference type="Proteomes" id="UP001196413"/>
    </source>
</evidence>
<dbReference type="PROSITE" id="PS50878">
    <property type="entry name" value="RT_POL"/>
    <property type="match status" value="1"/>
</dbReference>
<dbReference type="InterPro" id="IPR043502">
    <property type="entry name" value="DNA/RNA_pol_sf"/>
</dbReference>
<dbReference type="CDD" id="cd01650">
    <property type="entry name" value="RT_nLTR_like"/>
    <property type="match status" value="1"/>
</dbReference>
<feature type="domain" description="Reverse transcriptase" evidence="1">
    <location>
        <begin position="1"/>
        <end position="237"/>
    </location>
</feature>
<dbReference type="EMBL" id="JAHQIW010003071">
    <property type="protein sequence ID" value="KAJ1357216.1"/>
    <property type="molecule type" value="Genomic_DNA"/>
</dbReference>
<dbReference type="InterPro" id="IPR000477">
    <property type="entry name" value="RT_dom"/>
</dbReference>
<dbReference type="InterPro" id="IPR043128">
    <property type="entry name" value="Rev_trsase/Diguanyl_cyclase"/>
</dbReference>
<dbReference type="Pfam" id="PF00078">
    <property type="entry name" value="RVT_1"/>
    <property type="match status" value="1"/>
</dbReference>
<sequence>MLFKKGDLHDIGNYRPICLLSVVYKLFTRVILNRIDRTLDEGQPCEQAGFRKGFSTMDHIHTITRLIEVSREYKQPLCLTFIDLKKAFDSVETEAVIEALDNQGDPTRYIMILRELYKDFTTRISPFYNNITIDVRRGVRQGDTISPKLFTATLQNVMRTLEWDEMGVKIDGRQLNHLRFADDIVLITPNISQAERMLTDFDNACGKIGLQLNLTKTMFMRNGWVSNAPFTLNGTTISECSSYIYLGREINMMNDLAPELSRRKRAAWGTFKSIEDVVKRTKNIRLRAHLFDSTIIPALTYAAETWSLRKQDERSLAVIERAVERSMLGVSRISQMRQRIRTSDLRQRSKIRDAVLHARISKIRWAGHVMRFNDNRWTRAVTDWIPRDVKRSKGRPLTRWSDFFTKAMKERYDAQRIPRARRTHWATLARDREKWKSCWYPLESLDDQRDDR</sequence>
<dbReference type="AlphaFoldDB" id="A0AAD5MX74"/>
<dbReference type="PANTHER" id="PTHR47027:SF20">
    <property type="entry name" value="REVERSE TRANSCRIPTASE-LIKE PROTEIN WITH RNA-DIRECTED DNA POLYMERASE DOMAIN"/>
    <property type="match status" value="1"/>
</dbReference>
<dbReference type="PANTHER" id="PTHR47027">
    <property type="entry name" value="REVERSE TRANSCRIPTASE DOMAIN-CONTAINING PROTEIN"/>
    <property type="match status" value="1"/>
</dbReference>
<proteinExistence type="predicted"/>
<evidence type="ECO:0000313" key="2">
    <source>
        <dbReference type="EMBL" id="KAJ1357216.1"/>
    </source>
</evidence>
<keyword evidence="3" id="KW-1185">Reference proteome</keyword>
<protein>
    <recommendedName>
        <fullName evidence="1">Reverse transcriptase domain-containing protein</fullName>
    </recommendedName>
</protein>
<dbReference type="Gene3D" id="3.30.70.270">
    <property type="match status" value="1"/>
</dbReference>
<reference evidence="2" key="1">
    <citation type="submission" date="2021-06" db="EMBL/GenBank/DDBJ databases">
        <title>Parelaphostrongylus tenuis whole genome reference sequence.</title>
        <authorList>
            <person name="Garwood T.J."/>
            <person name="Larsen P.A."/>
            <person name="Fountain-Jones N.M."/>
            <person name="Garbe J.R."/>
            <person name="Macchietto M.G."/>
            <person name="Kania S.A."/>
            <person name="Gerhold R.W."/>
            <person name="Richards J.E."/>
            <person name="Wolf T.M."/>
        </authorList>
    </citation>
    <scope>NUCLEOTIDE SEQUENCE</scope>
    <source>
        <strain evidence="2">MNPRO001-30</strain>
        <tissue evidence="2">Meninges</tissue>
    </source>
</reference>
<name>A0AAD5MX74_PARTN</name>
<gene>
    <name evidence="2" type="ORF">KIN20_015314</name>
</gene>
<comment type="caution">
    <text evidence="2">The sequence shown here is derived from an EMBL/GenBank/DDBJ whole genome shotgun (WGS) entry which is preliminary data.</text>
</comment>